<dbReference type="InterPro" id="IPR003661">
    <property type="entry name" value="HisK_dim/P_dom"/>
</dbReference>
<dbReference type="PANTHER" id="PTHR43547">
    <property type="entry name" value="TWO-COMPONENT HISTIDINE KINASE"/>
    <property type="match status" value="1"/>
</dbReference>
<evidence type="ECO:0000256" key="7">
    <source>
        <dbReference type="ARBA" id="ARBA00023125"/>
    </source>
</evidence>
<feature type="modified residue" description="4-aspartylphosphate" evidence="9">
    <location>
        <position position="727"/>
    </location>
</feature>
<dbReference type="Pfam" id="PF00072">
    <property type="entry name" value="Response_reg"/>
    <property type="match status" value="1"/>
</dbReference>
<dbReference type="Gene3D" id="3.30.565.10">
    <property type="entry name" value="Histidine kinase-like ATPase, C-terminal domain"/>
    <property type="match status" value="1"/>
</dbReference>
<dbReference type="PANTHER" id="PTHR43547:SF2">
    <property type="entry name" value="HYBRID SIGNAL TRANSDUCTION HISTIDINE KINASE C"/>
    <property type="match status" value="1"/>
</dbReference>
<evidence type="ECO:0000256" key="1">
    <source>
        <dbReference type="ARBA" id="ARBA00000085"/>
    </source>
</evidence>
<comment type="caution">
    <text evidence="14">The sequence shown here is derived from an EMBL/GenBank/DDBJ whole genome shotgun (WGS) entry which is preliminary data.</text>
</comment>
<dbReference type="InterPro" id="IPR009057">
    <property type="entry name" value="Homeodomain-like_sf"/>
</dbReference>
<keyword evidence="15" id="KW-1185">Reference proteome</keyword>
<evidence type="ECO:0000256" key="4">
    <source>
        <dbReference type="ARBA" id="ARBA00022679"/>
    </source>
</evidence>
<dbReference type="SUPFAM" id="SSF46689">
    <property type="entry name" value="Homeodomain-like"/>
    <property type="match status" value="1"/>
</dbReference>
<dbReference type="SMART" id="SM00342">
    <property type="entry name" value="HTH_ARAC"/>
    <property type="match status" value="1"/>
</dbReference>
<name>A0A368JN72_9BACT</name>
<organism evidence="14 15">
    <name type="scientific">Larkinella punicea</name>
    <dbReference type="NCBI Taxonomy" id="2315727"/>
    <lineage>
        <taxon>Bacteria</taxon>
        <taxon>Pseudomonadati</taxon>
        <taxon>Bacteroidota</taxon>
        <taxon>Cytophagia</taxon>
        <taxon>Cytophagales</taxon>
        <taxon>Spirosomataceae</taxon>
        <taxon>Larkinella</taxon>
    </lineage>
</organism>
<keyword evidence="6" id="KW-0805">Transcription regulation</keyword>
<dbReference type="GO" id="GO:0003700">
    <property type="term" value="F:DNA-binding transcription factor activity"/>
    <property type="evidence" value="ECO:0007669"/>
    <property type="project" value="InterPro"/>
</dbReference>
<dbReference type="OrthoDB" id="9797097at2"/>
<dbReference type="PRINTS" id="PR00344">
    <property type="entry name" value="BCTRLSENSOR"/>
</dbReference>
<dbReference type="PROSITE" id="PS50110">
    <property type="entry name" value="RESPONSE_REGULATORY"/>
    <property type="match status" value="1"/>
</dbReference>
<keyword evidence="3 9" id="KW-0597">Phosphoprotein</keyword>
<dbReference type="Pfam" id="PF00512">
    <property type="entry name" value="HisKA"/>
    <property type="match status" value="1"/>
</dbReference>
<proteinExistence type="predicted"/>
<dbReference type="Pfam" id="PF02518">
    <property type="entry name" value="HATPase_c"/>
    <property type="match status" value="1"/>
</dbReference>
<evidence type="ECO:0000256" key="3">
    <source>
        <dbReference type="ARBA" id="ARBA00022553"/>
    </source>
</evidence>
<dbReference type="CDD" id="cd17574">
    <property type="entry name" value="REC_OmpR"/>
    <property type="match status" value="1"/>
</dbReference>
<evidence type="ECO:0000256" key="5">
    <source>
        <dbReference type="ARBA" id="ARBA00022777"/>
    </source>
</evidence>
<feature type="domain" description="Response regulatory" evidence="13">
    <location>
        <begin position="676"/>
        <end position="794"/>
    </location>
</feature>
<dbReference type="PROSITE" id="PS50109">
    <property type="entry name" value="HIS_KIN"/>
    <property type="match status" value="1"/>
</dbReference>
<dbReference type="InterPro" id="IPR005467">
    <property type="entry name" value="His_kinase_dom"/>
</dbReference>
<keyword evidence="10" id="KW-0472">Membrane</keyword>
<evidence type="ECO:0000313" key="15">
    <source>
        <dbReference type="Proteomes" id="UP000253383"/>
    </source>
</evidence>
<dbReference type="Pfam" id="PF12833">
    <property type="entry name" value="HTH_18"/>
    <property type="match status" value="1"/>
</dbReference>
<dbReference type="FunFam" id="3.30.565.10:FF:000006">
    <property type="entry name" value="Sensor histidine kinase WalK"/>
    <property type="match status" value="1"/>
</dbReference>
<dbReference type="GO" id="GO:0043565">
    <property type="term" value="F:sequence-specific DNA binding"/>
    <property type="evidence" value="ECO:0007669"/>
    <property type="project" value="InterPro"/>
</dbReference>
<dbReference type="InterPro" id="IPR018062">
    <property type="entry name" value="HTH_AraC-typ_CS"/>
</dbReference>
<evidence type="ECO:0000259" key="11">
    <source>
        <dbReference type="PROSITE" id="PS01124"/>
    </source>
</evidence>
<dbReference type="PROSITE" id="PS00041">
    <property type="entry name" value="HTH_ARAC_FAMILY_1"/>
    <property type="match status" value="1"/>
</dbReference>
<evidence type="ECO:0000256" key="8">
    <source>
        <dbReference type="ARBA" id="ARBA00023163"/>
    </source>
</evidence>
<dbReference type="InterPro" id="IPR018060">
    <property type="entry name" value="HTH_AraC"/>
</dbReference>
<dbReference type="InterPro" id="IPR011006">
    <property type="entry name" value="CheY-like_superfamily"/>
</dbReference>
<reference evidence="14 15" key="1">
    <citation type="submission" date="2018-07" db="EMBL/GenBank/DDBJ databases">
        <title>Genome analysis of Larkinella rosea.</title>
        <authorList>
            <person name="Zhou Z."/>
            <person name="Wang G."/>
        </authorList>
    </citation>
    <scope>NUCLEOTIDE SEQUENCE [LARGE SCALE GENOMIC DNA]</scope>
    <source>
        <strain evidence="15">zzj9</strain>
    </source>
</reference>
<dbReference type="AlphaFoldDB" id="A0A368JN72"/>
<feature type="transmembrane region" description="Helical" evidence="10">
    <location>
        <begin position="354"/>
        <end position="375"/>
    </location>
</feature>
<gene>
    <name evidence="14" type="ORF">DUE52_14680</name>
</gene>
<keyword evidence="7" id="KW-0238">DNA-binding</keyword>
<dbReference type="EC" id="2.7.13.3" evidence="2"/>
<dbReference type="EMBL" id="QOWE01000011">
    <property type="protein sequence ID" value="RCR68725.1"/>
    <property type="molecule type" value="Genomic_DNA"/>
</dbReference>
<dbReference type="Gene3D" id="1.10.10.60">
    <property type="entry name" value="Homeodomain-like"/>
    <property type="match status" value="1"/>
</dbReference>
<dbReference type="Proteomes" id="UP000253383">
    <property type="component" value="Unassembled WGS sequence"/>
</dbReference>
<accession>A0A368JN72</accession>
<dbReference type="InterPro" id="IPR003594">
    <property type="entry name" value="HATPase_dom"/>
</dbReference>
<keyword evidence="8" id="KW-0804">Transcription</keyword>
<keyword evidence="10" id="KW-0812">Transmembrane</keyword>
<feature type="domain" description="HTH araC/xylS-type" evidence="11">
    <location>
        <begin position="826"/>
        <end position="926"/>
    </location>
</feature>
<dbReference type="InterPro" id="IPR036890">
    <property type="entry name" value="HATPase_C_sf"/>
</dbReference>
<dbReference type="SUPFAM" id="SSF55874">
    <property type="entry name" value="ATPase domain of HSP90 chaperone/DNA topoisomerase II/histidine kinase"/>
    <property type="match status" value="1"/>
</dbReference>
<dbReference type="SUPFAM" id="SSF47384">
    <property type="entry name" value="Homodimeric domain of signal transducing histidine kinase"/>
    <property type="match status" value="1"/>
</dbReference>
<protein>
    <recommendedName>
        <fullName evidence="2">histidine kinase</fullName>
        <ecNumber evidence="2">2.7.13.3</ecNumber>
    </recommendedName>
</protein>
<evidence type="ECO:0000256" key="2">
    <source>
        <dbReference type="ARBA" id="ARBA00012438"/>
    </source>
</evidence>
<evidence type="ECO:0000256" key="9">
    <source>
        <dbReference type="PROSITE-ProRule" id="PRU00169"/>
    </source>
</evidence>
<dbReference type="Gene3D" id="1.10.287.130">
    <property type="match status" value="1"/>
</dbReference>
<evidence type="ECO:0000256" key="6">
    <source>
        <dbReference type="ARBA" id="ARBA00023015"/>
    </source>
</evidence>
<sequence length="926" mass="104267">MVIIMRRGIPALIVFVISFISIIPRIKAQNRLTSKDERELTRAEAHLQAFRNDSAIAITGKLVKAIKIRGQLNTPFGMRAQLADAIAFEQDDQGDSAIKKMLRVEQQSKISGPWEVHAKACLGLALLYEKIGRKESSKQQLELAKADIDRYGLDLVYPYFAIRSASWERLYGDKKKALFFAREGLHTASRYRLVLEEAISRMLLNMLLPESSVHERMHHSQAAVKLYQQLGDHTGCSYMFGAIASLHFQRKESRQALVYNDSTILSANRAILEGHERHSTIASAYRFRSKVFKQMGLLDSALANLQKGYKMELDLKEKDIRDKIIEIDSRYQNKYKEQQLEEHQLALRLKNNQLRFSLIIVFLVLVSAVGLYFGYRKQRQAKRKLIEQNTLIHNQTTKLKALDAAKSRFFANVSHELRTPLTLLLGPISTLLNENRLTGKQTSLLQFAHRSGKQLGQLVTDILDLGKMEMGKMELDERPTLLAAFFRSHFAQFESLAESRNLRYTFHIAVADDVEANLDQAKCRQILNNLLGNAFKFTPTGGQITATVGLADGRLQLSIADTGPGIHPDDMPHLFDRYFQTTRPGKPAEGGTGIGLALCHEYVQLLRGEIDAESTLDTGSVFRVVFPVVVLPANTSSRNREPLHSRQTVNAGDRGVARRALTTGETGGVMHNSKPTILVVEDNADLQAYIRLILSDQYQVVTADNGKAALERLRVDSKAGISLILSDLMMPVMDGYQLLRQLKSDDATRHLPVIMLTARADAQDKLRALRIGIDDYLLKPFDEEELLTRIANLLANQAARRLAITQEEKPDRAGPVLSQEDREWLATFEGFVQQNLADPTLNVPELAHQFAMSESTLLRQLKRLTGLSPLQYVQAVRMEEARRLLESHTNYSITQVAAKVGYADARSFARSFRTRFGKPPSELLET</sequence>
<dbReference type="InterPro" id="IPR001789">
    <property type="entry name" value="Sig_transdc_resp-reg_receiver"/>
</dbReference>
<dbReference type="SUPFAM" id="SSF52172">
    <property type="entry name" value="CheY-like"/>
    <property type="match status" value="1"/>
</dbReference>
<comment type="catalytic activity">
    <reaction evidence="1">
        <text>ATP + protein L-histidine = ADP + protein N-phospho-L-histidine.</text>
        <dbReference type="EC" id="2.7.13.3"/>
    </reaction>
</comment>
<dbReference type="RefSeq" id="WP_114406776.1">
    <property type="nucleotide sequence ID" value="NZ_QOWE01000011.1"/>
</dbReference>
<dbReference type="SMART" id="SM00448">
    <property type="entry name" value="REC"/>
    <property type="match status" value="1"/>
</dbReference>
<keyword evidence="4" id="KW-0808">Transferase</keyword>
<dbReference type="InterPro" id="IPR004358">
    <property type="entry name" value="Sig_transdc_His_kin-like_C"/>
</dbReference>
<evidence type="ECO:0000256" key="10">
    <source>
        <dbReference type="SAM" id="Phobius"/>
    </source>
</evidence>
<dbReference type="GO" id="GO:0000155">
    <property type="term" value="F:phosphorelay sensor kinase activity"/>
    <property type="evidence" value="ECO:0007669"/>
    <property type="project" value="InterPro"/>
</dbReference>
<evidence type="ECO:0000259" key="13">
    <source>
        <dbReference type="PROSITE" id="PS50110"/>
    </source>
</evidence>
<dbReference type="SMART" id="SM00388">
    <property type="entry name" value="HisKA"/>
    <property type="match status" value="1"/>
</dbReference>
<dbReference type="Gene3D" id="3.40.50.2300">
    <property type="match status" value="1"/>
</dbReference>
<evidence type="ECO:0000259" key="12">
    <source>
        <dbReference type="PROSITE" id="PS50109"/>
    </source>
</evidence>
<dbReference type="InterPro" id="IPR036097">
    <property type="entry name" value="HisK_dim/P_sf"/>
</dbReference>
<keyword evidence="10" id="KW-1133">Transmembrane helix</keyword>
<dbReference type="PROSITE" id="PS01124">
    <property type="entry name" value="HTH_ARAC_FAMILY_2"/>
    <property type="match status" value="1"/>
</dbReference>
<dbReference type="CDD" id="cd00082">
    <property type="entry name" value="HisKA"/>
    <property type="match status" value="1"/>
</dbReference>
<dbReference type="SMART" id="SM00387">
    <property type="entry name" value="HATPase_c"/>
    <property type="match status" value="1"/>
</dbReference>
<evidence type="ECO:0000313" key="14">
    <source>
        <dbReference type="EMBL" id="RCR68725.1"/>
    </source>
</evidence>
<keyword evidence="5" id="KW-0418">Kinase</keyword>
<feature type="domain" description="Histidine kinase" evidence="12">
    <location>
        <begin position="412"/>
        <end position="630"/>
    </location>
</feature>